<proteinExistence type="predicted"/>
<keyword evidence="2" id="KW-1185">Reference proteome</keyword>
<accession>A0A9P6DYA9</accession>
<reference evidence="1" key="1">
    <citation type="journal article" date="2020" name="Nat. Commun.">
        <title>Large-scale genome sequencing of mycorrhizal fungi provides insights into the early evolution of symbiotic traits.</title>
        <authorList>
            <person name="Miyauchi S."/>
            <person name="Kiss E."/>
            <person name="Kuo A."/>
            <person name="Drula E."/>
            <person name="Kohler A."/>
            <person name="Sanchez-Garcia M."/>
            <person name="Morin E."/>
            <person name="Andreopoulos B."/>
            <person name="Barry K.W."/>
            <person name="Bonito G."/>
            <person name="Buee M."/>
            <person name="Carver A."/>
            <person name="Chen C."/>
            <person name="Cichocki N."/>
            <person name="Clum A."/>
            <person name="Culley D."/>
            <person name="Crous P.W."/>
            <person name="Fauchery L."/>
            <person name="Girlanda M."/>
            <person name="Hayes R.D."/>
            <person name="Keri Z."/>
            <person name="LaButti K."/>
            <person name="Lipzen A."/>
            <person name="Lombard V."/>
            <person name="Magnuson J."/>
            <person name="Maillard F."/>
            <person name="Murat C."/>
            <person name="Nolan M."/>
            <person name="Ohm R.A."/>
            <person name="Pangilinan J."/>
            <person name="Pereira M.F."/>
            <person name="Perotto S."/>
            <person name="Peter M."/>
            <person name="Pfister S."/>
            <person name="Riley R."/>
            <person name="Sitrit Y."/>
            <person name="Stielow J.B."/>
            <person name="Szollosi G."/>
            <person name="Zifcakova L."/>
            <person name="Stursova M."/>
            <person name="Spatafora J.W."/>
            <person name="Tedersoo L."/>
            <person name="Vaario L.M."/>
            <person name="Yamada A."/>
            <person name="Yan M."/>
            <person name="Wang P."/>
            <person name="Xu J."/>
            <person name="Bruns T."/>
            <person name="Baldrian P."/>
            <person name="Vilgalys R."/>
            <person name="Dunand C."/>
            <person name="Henrissat B."/>
            <person name="Grigoriev I.V."/>
            <person name="Hibbett D."/>
            <person name="Nagy L.G."/>
            <person name="Martin F.M."/>
        </authorList>
    </citation>
    <scope>NUCLEOTIDE SEQUENCE</scope>
    <source>
        <strain evidence="1">UP504</strain>
    </source>
</reference>
<dbReference type="EMBL" id="MU128926">
    <property type="protein sequence ID" value="KAF9518272.1"/>
    <property type="molecule type" value="Genomic_DNA"/>
</dbReference>
<comment type="caution">
    <text evidence="1">The sequence shown here is derived from an EMBL/GenBank/DDBJ whole genome shotgun (WGS) entry which is preliminary data.</text>
</comment>
<evidence type="ECO:0000313" key="1">
    <source>
        <dbReference type="EMBL" id="KAF9518272.1"/>
    </source>
</evidence>
<name>A0A9P6DYA9_9AGAM</name>
<dbReference type="AlphaFoldDB" id="A0A9P6DYA9"/>
<protein>
    <submittedName>
        <fullName evidence="1">Uncharacterized protein</fullName>
    </submittedName>
</protein>
<gene>
    <name evidence="1" type="ORF">BS47DRAFT_1379985</name>
</gene>
<dbReference type="Proteomes" id="UP000886523">
    <property type="component" value="Unassembled WGS sequence"/>
</dbReference>
<organism evidence="1 2">
    <name type="scientific">Hydnum rufescens UP504</name>
    <dbReference type="NCBI Taxonomy" id="1448309"/>
    <lineage>
        <taxon>Eukaryota</taxon>
        <taxon>Fungi</taxon>
        <taxon>Dikarya</taxon>
        <taxon>Basidiomycota</taxon>
        <taxon>Agaricomycotina</taxon>
        <taxon>Agaricomycetes</taxon>
        <taxon>Cantharellales</taxon>
        <taxon>Hydnaceae</taxon>
        <taxon>Hydnum</taxon>
    </lineage>
</organism>
<evidence type="ECO:0000313" key="2">
    <source>
        <dbReference type="Proteomes" id="UP000886523"/>
    </source>
</evidence>
<sequence>MDYNHAMVETLRTLHQPGGIPLGYAYAQDGTKGRNHFAWIPGFRRDAGANEDGPVAQIVQSLGTAVPGVAVNPDTLGIDLDDGWPQPKPMKSTPALLKRIRDGRTSPRIARLNKCHITRGIIKGRPELSLSIGAFTGFRPSSGLPKVPIEAGSTRFLSSFGSGAE</sequence>